<proteinExistence type="predicted"/>
<dbReference type="EMBL" id="BARS01032706">
    <property type="protein sequence ID" value="GAG17573.1"/>
    <property type="molecule type" value="Genomic_DNA"/>
</dbReference>
<dbReference type="InterPro" id="IPR006655">
    <property type="entry name" value="Mopterin_OxRdtase_prok_CS"/>
</dbReference>
<dbReference type="GO" id="GO:0030151">
    <property type="term" value="F:molybdenum ion binding"/>
    <property type="evidence" value="ECO:0007669"/>
    <property type="project" value="TreeGrafter"/>
</dbReference>
<accession>X0VYR1</accession>
<dbReference type="GO" id="GO:0016491">
    <property type="term" value="F:oxidoreductase activity"/>
    <property type="evidence" value="ECO:0007669"/>
    <property type="project" value="UniProtKB-KW"/>
</dbReference>
<dbReference type="Gene3D" id="2.40.40.20">
    <property type="match status" value="1"/>
</dbReference>
<gene>
    <name evidence="6" type="ORF">S01H1_50745</name>
</gene>
<keyword evidence="4" id="KW-0560">Oxidoreductase</keyword>
<organism evidence="6">
    <name type="scientific">marine sediment metagenome</name>
    <dbReference type="NCBI Taxonomy" id="412755"/>
    <lineage>
        <taxon>unclassified sequences</taxon>
        <taxon>metagenomes</taxon>
        <taxon>ecological metagenomes</taxon>
    </lineage>
</organism>
<dbReference type="SUPFAM" id="SSF50692">
    <property type="entry name" value="ADC-like"/>
    <property type="match status" value="1"/>
</dbReference>
<dbReference type="Pfam" id="PF01568">
    <property type="entry name" value="Molydop_binding"/>
    <property type="match status" value="1"/>
</dbReference>
<dbReference type="AlphaFoldDB" id="X0VYR1"/>
<evidence type="ECO:0000313" key="6">
    <source>
        <dbReference type="EMBL" id="GAG17573.1"/>
    </source>
</evidence>
<dbReference type="Gene3D" id="3.40.50.740">
    <property type="match status" value="1"/>
</dbReference>
<sequence length="236" mass="26370">KSQYEIAVELAARLGVTDFGDKTEEEWLREIVAGCKDIPDYDTFKKNGIHKVKFDQPYVSFQEQINDPVNNQFPTPSGKIEIYSQQLADMNNPKVPPIPKYIEAWESRSDPLAEKYPLQVVTTHTRRRAHTQFDNVPWLRELDPQAVSINTADAEARGIKDGDMVRVFNDRGEMIIPARVTGRIMPGVVDIPQGAWYDPDENGVDRGGCANILTKDVISPGGAFASNTALVQVKKA</sequence>
<comment type="caution">
    <text evidence="6">The sequence shown here is derived from an EMBL/GenBank/DDBJ whole genome shotgun (WGS) entry which is preliminary data.</text>
</comment>
<evidence type="ECO:0000259" key="5">
    <source>
        <dbReference type="Pfam" id="PF01568"/>
    </source>
</evidence>
<dbReference type="SUPFAM" id="SSF53706">
    <property type="entry name" value="Formate dehydrogenase/DMSO reductase, domains 1-3"/>
    <property type="match status" value="1"/>
</dbReference>
<evidence type="ECO:0000256" key="4">
    <source>
        <dbReference type="ARBA" id="ARBA00023002"/>
    </source>
</evidence>
<dbReference type="Gene3D" id="3.30.2070.10">
    <property type="entry name" value="Formate dehydrogenase/DMSO reductase"/>
    <property type="match status" value="1"/>
</dbReference>
<dbReference type="GO" id="GO:0043546">
    <property type="term" value="F:molybdopterin cofactor binding"/>
    <property type="evidence" value="ECO:0007669"/>
    <property type="project" value="InterPro"/>
</dbReference>
<dbReference type="PANTHER" id="PTHR43742:SF3">
    <property type="entry name" value="DIMETHYL SULFOXIDE REDUCTASE DMSA"/>
    <property type="match status" value="1"/>
</dbReference>
<dbReference type="GO" id="GO:0030288">
    <property type="term" value="C:outer membrane-bounded periplasmic space"/>
    <property type="evidence" value="ECO:0007669"/>
    <property type="project" value="TreeGrafter"/>
</dbReference>
<keyword evidence="3" id="KW-0479">Metal-binding</keyword>
<protein>
    <recommendedName>
        <fullName evidence="5">Molybdopterin dinucleotide-binding domain-containing protein</fullName>
    </recommendedName>
</protein>
<dbReference type="GO" id="GO:0009061">
    <property type="term" value="P:anaerobic respiration"/>
    <property type="evidence" value="ECO:0007669"/>
    <property type="project" value="TreeGrafter"/>
</dbReference>
<comment type="cofactor">
    <cofactor evidence="1">
        <name>Mo-bis(molybdopterin guanine dinucleotide)</name>
        <dbReference type="ChEBI" id="CHEBI:60539"/>
    </cofactor>
</comment>
<dbReference type="InterPro" id="IPR050612">
    <property type="entry name" value="Prok_Mopterin_Oxidored"/>
</dbReference>
<evidence type="ECO:0000256" key="1">
    <source>
        <dbReference type="ARBA" id="ARBA00001942"/>
    </source>
</evidence>
<keyword evidence="2" id="KW-0500">Molybdenum</keyword>
<dbReference type="Gene3D" id="3.40.228.10">
    <property type="entry name" value="Dimethylsulfoxide Reductase, domain 2"/>
    <property type="match status" value="1"/>
</dbReference>
<name>X0VYR1_9ZZZZ</name>
<reference evidence="6" key="1">
    <citation type="journal article" date="2014" name="Front. Microbiol.">
        <title>High frequency of phylogenetically diverse reductive dehalogenase-homologous genes in deep subseafloor sedimentary metagenomes.</title>
        <authorList>
            <person name="Kawai M."/>
            <person name="Futagami T."/>
            <person name="Toyoda A."/>
            <person name="Takaki Y."/>
            <person name="Nishi S."/>
            <person name="Hori S."/>
            <person name="Arai W."/>
            <person name="Tsubouchi T."/>
            <person name="Morono Y."/>
            <person name="Uchiyama I."/>
            <person name="Ito T."/>
            <person name="Fujiyama A."/>
            <person name="Inagaki F."/>
            <person name="Takami H."/>
        </authorList>
    </citation>
    <scope>NUCLEOTIDE SEQUENCE</scope>
    <source>
        <strain evidence="6">Expedition CK06-06</strain>
    </source>
</reference>
<evidence type="ECO:0000256" key="3">
    <source>
        <dbReference type="ARBA" id="ARBA00022723"/>
    </source>
</evidence>
<dbReference type="GO" id="GO:0009055">
    <property type="term" value="F:electron transfer activity"/>
    <property type="evidence" value="ECO:0007669"/>
    <property type="project" value="TreeGrafter"/>
</dbReference>
<dbReference type="InterPro" id="IPR009010">
    <property type="entry name" value="Asp_de-COase-like_dom_sf"/>
</dbReference>
<feature type="non-terminal residue" evidence="6">
    <location>
        <position position="1"/>
    </location>
</feature>
<dbReference type="PROSITE" id="PS00932">
    <property type="entry name" value="MOLYBDOPTERIN_PROK_3"/>
    <property type="match status" value="1"/>
</dbReference>
<feature type="domain" description="Molybdopterin dinucleotide-binding" evidence="5">
    <location>
        <begin position="118"/>
        <end position="221"/>
    </location>
</feature>
<dbReference type="PANTHER" id="PTHR43742">
    <property type="entry name" value="TRIMETHYLAMINE-N-OXIDE REDUCTASE"/>
    <property type="match status" value="1"/>
</dbReference>
<evidence type="ECO:0000256" key="2">
    <source>
        <dbReference type="ARBA" id="ARBA00022505"/>
    </source>
</evidence>
<dbReference type="InterPro" id="IPR006657">
    <property type="entry name" value="MoPterin_dinucl-bd_dom"/>
</dbReference>